<dbReference type="EMBL" id="JBIUZV010000001">
    <property type="protein sequence ID" value="MFJ3044666.1"/>
    <property type="molecule type" value="Genomic_DNA"/>
</dbReference>
<evidence type="ECO:0000313" key="2">
    <source>
        <dbReference type="EMBL" id="MFJ3044666.1"/>
    </source>
</evidence>
<keyword evidence="3" id="KW-1185">Reference proteome</keyword>
<evidence type="ECO:0000256" key="1">
    <source>
        <dbReference type="SAM" id="Phobius"/>
    </source>
</evidence>
<reference evidence="2 3" key="1">
    <citation type="submission" date="2024-10" db="EMBL/GenBank/DDBJ databases">
        <title>The Natural Products Discovery Center: Release of the First 8490 Sequenced Strains for Exploring Actinobacteria Biosynthetic Diversity.</title>
        <authorList>
            <person name="Kalkreuter E."/>
            <person name="Kautsar S.A."/>
            <person name="Yang D."/>
            <person name="Bader C.D."/>
            <person name="Teijaro C.N."/>
            <person name="Fluegel L."/>
            <person name="Davis C.M."/>
            <person name="Simpson J.R."/>
            <person name="Lauterbach L."/>
            <person name="Steele A.D."/>
            <person name="Gui C."/>
            <person name="Meng S."/>
            <person name="Li G."/>
            <person name="Viehrig K."/>
            <person name="Ye F."/>
            <person name="Su P."/>
            <person name="Kiefer A.F."/>
            <person name="Nichols A."/>
            <person name="Cepeda A.J."/>
            <person name="Yan W."/>
            <person name="Fan B."/>
            <person name="Jiang Y."/>
            <person name="Adhikari A."/>
            <person name="Zheng C.-J."/>
            <person name="Schuster L."/>
            <person name="Cowan T.M."/>
            <person name="Smanski M.J."/>
            <person name="Chevrette M.G."/>
            <person name="De Carvalho L.P.S."/>
            <person name="Shen B."/>
        </authorList>
    </citation>
    <scope>NUCLEOTIDE SEQUENCE [LARGE SCALE GENOMIC DNA]</scope>
    <source>
        <strain evidence="2 3">NPDC087045</strain>
    </source>
</reference>
<accession>A0ABW8ET83</accession>
<keyword evidence="1" id="KW-0812">Transmembrane</keyword>
<sequence>MAGYITTLEKHKFVCGLFWQSLSKPRELNREAAELGRRIDSDLMVVRMDHTTAQAGFAQTRDGIKRGMYSLAAVVSKTLAIEGAFYDGEQQPVHNWLGAFKLPDGHWVYFAVRDANFLPNGDFAGTKEEVLDRLHNDYALGGWNVVLGEDELRSFGFHNFQPRDIKSFIPQRPDGSIRIHKWWGMRQIGGRPSWVPMAAAAAVIGAVTLGGTYGWKIYQQKKEEREREIAMQQVRERLMREASVAARPWAKKASPVSLMQSCQKQFTHPTAGGWVLESYTCTQEAQTYAWGRGMSTVAMLREQMPDAVVEATGERASYARPLKLQAPQNEDLKDTRETLEPLLSRLQMMGVPIKVSTAPTPQLNTSDQQWQPNWRSYLFKLVAGGMEPLEIAEILNRPGVRVDKVVYQGSQWIMEGTIYAK</sequence>
<name>A0ABW8ET83_9BURK</name>
<keyword evidence="1" id="KW-1133">Transmembrane helix</keyword>
<protein>
    <submittedName>
        <fullName evidence="2">Type 4b pilus protein PilO2</fullName>
    </submittedName>
</protein>
<feature type="transmembrane region" description="Helical" evidence="1">
    <location>
        <begin position="194"/>
        <end position="215"/>
    </location>
</feature>
<dbReference type="InterPro" id="IPR009663">
    <property type="entry name" value="PAP_PilO"/>
</dbReference>
<proteinExistence type="predicted"/>
<dbReference type="Pfam" id="PF06864">
    <property type="entry name" value="PAP_PilO"/>
    <property type="match status" value="1"/>
</dbReference>
<dbReference type="RefSeq" id="WP_402698176.1">
    <property type="nucleotide sequence ID" value="NZ_JBIUZV010000001.1"/>
</dbReference>
<organism evidence="2 3">
    <name type="scientific">Herbaspirillum chlorophenolicum</name>
    <dbReference type="NCBI Taxonomy" id="211589"/>
    <lineage>
        <taxon>Bacteria</taxon>
        <taxon>Pseudomonadati</taxon>
        <taxon>Pseudomonadota</taxon>
        <taxon>Betaproteobacteria</taxon>
        <taxon>Burkholderiales</taxon>
        <taxon>Oxalobacteraceae</taxon>
        <taxon>Herbaspirillum</taxon>
    </lineage>
</organism>
<comment type="caution">
    <text evidence="2">The sequence shown here is derived from an EMBL/GenBank/DDBJ whole genome shotgun (WGS) entry which is preliminary data.</text>
</comment>
<evidence type="ECO:0000313" key="3">
    <source>
        <dbReference type="Proteomes" id="UP001617427"/>
    </source>
</evidence>
<gene>
    <name evidence="2" type="primary">pilO2</name>
    <name evidence="2" type="ORF">ACIPEN_02440</name>
</gene>
<keyword evidence="1" id="KW-0472">Membrane</keyword>
<dbReference type="Proteomes" id="UP001617427">
    <property type="component" value="Unassembled WGS sequence"/>
</dbReference>